<reference evidence="2" key="1">
    <citation type="submission" date="2023-06" db="EMBL/GenBank/DDBJ databases">
        <authorList>
            <consortium name="Lawrence Berkeley National Laboratory"/>
            <person name="Ahrendt S."/>
            <person name="Sahu N."/>
            <person name="Indic B."/>
            <person name="Wong-Bajracharya J."/>
            <person name="Merenyi Z."/>
            <person name="Ke H.-M."/>
            <person name="Monk M."/>
            <person name="Kocsube S."/>
            <person name="Drula E."/>
            <person name="Lipzen A."/>
            <person name="Balint B."/>
            <person name="Henrissat B."/>
            <person name="Andreopoulos B."/>
            <person name="Martin F.M."/>
            <person name="Harder C.B."/>
            <person name="Rigling D."/>
            <person name="Ford K.L."/>
            <person name="Foster G.D."/>
            <person name="Pangilinan J."/>
            <person name="Papanicolaou A."/>
            <person name="Barry K."/>
            <person name="LaButti K."/>
            <person name="Viragh M."/>
            <person name="Koriabine M."/>
            <person name="Yan M."/>
            <person name="Riley R."/>
            <person name="Champramary S."/>
            <person name="Plett K.L."/>
            <person name="Tsai I.J."/>
            <person name="Slot J."/>
            <person name="Sipos G."/>
            <person name="Plett J."/>
            <person name="Nagy L.G."/>
            <person name="Grigoriev I.V."/>
        </authorList>
    </citation>
    <scope>NUCLEOTIDE SEQUENCE</scope>
    <source>
        <strain evidence="2">CCBAS 213</strain>
    </source>
</reference>
<feature type="compositionally biased region" description="Basic and acidic residues" evidence="1">
    <location>
        <begin position="87"/>
        <end position="109"/>
    </location>
</feature>
<feature type="region of interest" description="Disordered" evidence="1">
    <location>
        <begin position="86"/>
        <end position="115"/>
    </location>
</feature>
<organism evidence="2 3">
    <name type="scientific">Armillaria tabescens</name>
    <name type="common">Ringless honey mushroom</name>
    <name type="synonym">Agaricus tabescens</name>
    <dbReference type="NCBI Taxonomy" id="1929756"/>
    <lineage>
        <taxon>Eukaryota</taxon>
        <taxon>Fungi</taxon>
        <taxon>Dikarya</taxon>
        <taxon>Basidiomycota</taxon>
        <taxon>Agaricomycotina</taxon>
        <taxon>Agaricomycetes</taxon>
        <taxon>Agaricomycetidae</taxon>
        <taxon>Agaricales</taxon>
        <taxon>Marasmiineae</taxon>
        <taxon>Physalacriaceae</taxon>
        <taxon>Desarmillaria</taxon>
    </lineage>
</organism>
<dbReference type="EMBL" id="JAUEPS010000068">
    <property type="protein sequence ID" value="KAK0441729.1"/>
    <property type="molecule type" value="Genomic_DNA"/>
</dbReference>
<keyword evidence="3" id="KW-1185">Reference proteome</keyword>
<dbReference type="AlphaFoldDB" id="A0AA39JI36"/>
<evidence type="ECO:0000313" key="3">
    <source>
        <dbReference type="Proteomes" id="UP001175211"/>
    </source>
</evidence>
<evidence type="ECO:0000313" key="2">
    <source>
        <dbReference type="EMBL" id="KAK0441729.1"/>
    </source>
</evidence>
<comment type="caution">
    <text evidence="2">The sequence shown here is derived from an EMBL/GenBank/DDBJ whole genome shotgun (WGS) entry which is preliminary data.</text>
</comment>
<gene>
    <name evidence="2" type="ORF">EV420DRAFT_1649963</name>
</gene>
<proteinExistence type="predicted"/>
<protein>
    <submittedName>
        <fullName evidence="2">Uncharacterized protein</fullName>
    </submittedName>
</protein>
<dbReference type="Proteomes" id="UP001175211">
    <property type="component" value="Unassembled WGS sequence"/>
</dbReference>
<sequence length="288" mass="31325">MPPKLVSCPCSTCNGKEVPPQMKKNHAAALLCAASRRLSTPRLPLQAHTQRATTNVASRSPLFPISNVPVQDPRTGSTRFRIYTVKRPQDVHDPAEPHSLDRAETETQRIPDSQQAPDFEFTFDFPPHLPSAPDTEAGAGTTTNMPTASCEDTTATLKDLCTPSSSSDLQHASETQLEAEERGRVIMEQAVARLNLDDPITSDDWDDPEPELDGDIEDSAVPLESPTTTPIPAIPIVATSTERCAAGTSHTDPLHLENTLDPFYQSPADLARDIRSRSSNPIHQHSAI</sequence>
<accession>A0AA39JI36</accession>
<dbReference type="RefSeq" id="XP_060324068.1">
    <property type="nucleotide sequence ID" value="XM_060478383.1"/>
</dbReference>
<name>A0AA39JI36_ARMTA</name>
<dbReference type="GeneID" id="85361931"/>
<evidence type="ECO:0000256" key="1">
    <source>
        <dbReference type="SAM" id="MobiDB-lite"/>
    </source>
</evidence>